<dbReference type="GO" id="GO:0140359">
    <property type="term" value="F:ABC-type transporter activity"/>
    <property type="evidence" value="ECO:0007669"/>
    <property type="project" value="InterPro"/>
</dbReference>
<comment type="subcellular location">
    <subcellularLocation>
        <location evidence="5">Cell membrane</location>
        <topology evidence="5">Multi-pass membrane protein</topology>
    </subcellularLocation>
    <subcellularLocation>
        <location evidence="1">Membrane</location>
        <topology evidence="1">Multi-pass membrane protein</topology>
    </subcellularLocation>
</comment>
<feature type="transmembrane region" description="Helical" evidence="5">
    <location>
        <begin position="108"/>
        <end position="141"/>
    </location>
</feature>
<name>A0A449BL18_9MOLU</name>
<dbReference type="STRING" id="1408416.GCA_000702765_01355"/>
<dbReference type="PROSITE" id="PS51012">
    <property type="entry name" value="ABC_TM2"/>
    <property type="match status" value="1"/>
</dbReference>
<evidence type="ECO:0000256" key="3">
    <source>
        <dbReference type="ARBA" id="ARBA00022989"/>
    </source>
</evidence>
<feature type="transmembrane region" description="Helical" evidence="5">
    <location>
        <begin position="59"/>
        <end position="87"/>
    </location>
</feature>
<sequence>MYEVINLVKRDLKLYLRDKLSVFFSLLSSIILLIIYVLFLGNSVGGELKELLTNSELKFMVYSNMLAGILVLNTITIPLGVLGTVVTDMQNNQLDAFLVTPVKRYKVILGYYIASYLITLVLSIVIWLFAVILMGTVTGIYYDGATVLSVILLLPIFILISTSFMVLLTTFIPSVNAFGAVSGIFGSVIGFVSGIYIPLTSSAPKALNYISSLLPFTHMGTAFKQLLMQGSLELLADLTNNNQDLLAQVKDSFGMNVIGFLGMDVPLFYLILGSLVLAGGLFALSTIRLNKKMQR</sequence>
<keyword evidence="5" id="KW-0813">Transport</keyword>
<organism evidence="7 8">
    <name type="scientific">Acholeplasma hippikon</name>
    <dbReference type="NCBI Taxonomy" id="264636"/>
    <lineage>
        <taxon>Bacteria</taxon>
        <taxon>Bacillati</taxon>
        <taxon>Mycoplasmatota</taxon>
        <taxon>Mollicutes</taxon>
        <taxon>Acholeplasmatales</taxon>
        <taxon>Acholeplasmataceae</taxon>
        <taxon>Acholeplasma</taxon>
    </lineage>
</organism>
<gene>
    <name evidence="7" type="ORF">NCTC10172_01176</name>
</gene>
<dbReference type="InterPro" id="IPR013525">
    <property type="entry name" value="ABC2_TM"/>
</dbReference>
<evidence type="ECO:0000313" key="8">
    <source>
        <dbReference type="Proteomes" id="UP000290909"/>
    </source>
</evidence>
<evidence type="ECO:0000313" key="7">
    <source>
        <dbReference type="EMBL" id="VEU83124.1"/>
    </source>
</evidence>
<dbReference type="Pfam" id="PF01061">
    <property type="entry name" value="ABC2_membrane"/>
    <property type="match status" value="1"/>
</dbReference>
<evidence type="ECO:0000256" key="2">
    <source>
        <dbReference type="ARBA" id="ARBA00022692"/>
    </source>
</evidence>
<keyword evidence="3 5" id="KW-1133">Transmembrane helix</keyword>
<dbReference type="InterPro" id="IPR051784">
    <property type="entry name" value="Nod_factor_ABC_transporter"/>
</dbReference>
<comment type="similarity">
    <text evidence="5">Belongs to the ABC-2 integral membrane protein family.</text>
</comment>
<keyword evidence="4 5" id="KW-0472">Membrane</keyword>
<dbReference type="AlphaFoldDB" id="A0A449BL18"/>
<reference evidence="7 8" key="1">
    <citation type="submission" date="2019-01" db="EMBL/GenBank/DDBJ databases">
        <authorList>
            <consortium name="Pathogen Informatics"/>
        </authorList>
    </citation>
    <scope>NUCLEOTIDE SEQUENCE [LARGE SCALE GENOMIC DNA]</scope>
    <source>
        <strain evidence="7 8">NCTC10172</strain>
    </source>
</reference>
<evidence type="ECO:0000256" key="5">
    <source>
        <dbReference type="RuleBase" id="RU361157"/>
    </source>
</evidence>
<keyword evidence="8" id="KW-1185">Reference proteome</keyword>
<feature type="domain" description="ABC transmembrane type-2" evidence="6">
    <location>
        <begin position="20"/>
        <end position="292"/>
    </location>
</feature>
<dbReference type="RefSeq" id="WP_035370087.1">
    <property type="nucleotide sequence ID" value="NZ_LR215050.1"/>
</dbReference>
<protein>
    <recommendedName>
        <fullName evidence="5">Transport permease protein</fullName>
    </recommendedName>
</protein>
<feature type="transmembrane region" description="Helical" evidence="5">
    <location>
        <begin position="147"/>
        <end position="168"/>
    </location>
</feature>
<proteinExistence type="inferred from homology"/>
<dbReference type="EMBL" id="LR215050">
    <property type="protein sequence ID" value="VEU83124.1"/>
    <property type="molecule type" value="Genomic_DNA"/>
</dbReference>
<dbReference type="KEGG" id="ahk:NCTC10172_01176"/>
<accession>A0A449BL18</accession>
<dbReference type="PANTHER" id="PTHR43229">
    <property type="entry name" value="NODULATION PROTEIN J"/>
    <property type="match status" value="1"/>
</dbReference>
<evidence type="ECO:0000259" key="6">
    <source>
        <dbReference type="PROSITE" id="PS51012"/>
    </source>
</evidence>
<evidence type="ECO:0000256" key="1">
    <source>
        <dbReference type="ARBA" id="ARBA00004141"/>
    </source>
</evidence>
<dbReference type="PANTHER" id="PTHR43229:SF2">
    <property type="entry name" value="NODULATION PROTEIN J"/>
    <property type="match status" value="1"/>
</dbReference>
<evidence type="ECO:0000256" key="4">
    <source>
        <dbReference type="ARBA" id="ARBA00023136"/>
    </source>
</evidence>
<dbReference type="InterPro" id="IPR047817">
    <property type="entry name" value="ABC2_TM_bact-type"/>
</dbReference>
<keyword evidence="2 5" id="KW-0812">Transmembrane</keyword>
<feature type="transmembrane region" description="Helical" evidence="5">
    <location>
        <begin position="267"/>
        <end position="287"/>
    </location>
</feature>
<feature type="transmembrane region" description="Helical" evidence="5">
    <location>
        <begin position="175"/>
        <end position="197"/>
    </location>
</feature>
<feature type="transmembrane region" description="Helical" evidence="5">
    <location>
        <begin position="20"/>
        <end position="39"/>
    </location>
</feature>
<dbReference type="Proteomes" id="UP000290909">
    <property type="component" value="Chromosome"/>
</dbReference>
<dbReference type="GO" id="GO:0005886">
    <property type="term" value="C:plasma membrane"/>
    <property type="evidence" value="ECO:0007669"/>
    <property type="project" value="UniProtKB-SubCell"/>
</dbReference>
<keyword evidence="5" id="KW-1003">Cell membrane</keyword>